<dbReference type="EMBL" id="NCVQ01000010">
    <property type="protein sequence ID" value="PWZ07361.1"/>
    <property type="molecule type" value="Genomic_DNA"/>
</dbReference>
<dbReference type="InterPro" id="IPR000668">
    <property type="entry name" value="Peptidase_C1A_C"/>
</dbReference>
<dbReference type="Gene3D" id="3.90.70.10">
    <property type="entry name" value="Cysteine proteinases"/>
    <property type="match status" value="1"/>
</dbReference>
<dbReference type="AlphaFoldDB" id="A0A3L6DIN5"/>
<gene>
    <name evidence="4" type="primary">CYSP4</name>
    <name evidence="4" type="ORF">Zm00014a_017002</name>
</gene>
<dbReference type="Pfam" id="PF00112">
    <property type="entry name" value="Peptidase_C1"/>
    <property type="match status" value="1"/>
</dbReference>
<comment type="caution">
    <text evidence="4">The sequence shown here is derived from an EMBL/GenBank/DDBJ whole genome shotgun (WGS) entry which is preliminary data.</text>
</comment>
<keyword evidence="2" id="KW-1015">Disulfide bond</keyword>
<evidence type="ECO:0000313" key="4">
    <source>
        <dbReference type="EMBL" id="PWZ07361.1"/>
    </source>
</evidence>
<comment type="similarity">
    <text evidence="1">Belongs to the peptidase C1 family.</text>
</comment>
<evidence type="ECO:0000259" key="3">
    <source>
        <dbReference type="SMART" id="SM00645"/>
    </source>
</evidence>
<accession>A0A3L6DIN5</accession>
<dbReference type="CDD" id="cd02248">
    <property type="entry name" value="Peptidase_C1A"/>
    <property type="match status" value="1"/>
</dbReference>
<dbReference type="InterPro" id="IPR025660">
    <property type="entry name" value="Pept_his_AS"/>
</dbReference>
<evidence type="ECO:0000256" key="1">
    <source>
        <dbReference type="ARBA" id="ARBA00008455"/>
    </source>
</evidence>
<dbReference type="Proteomes" id="UP000251960">
    <property type="component" value="Chromosome 9"/>
</dbReference>
<dbReference type="SMART" id="SM00645">
    <property type="entry name" value="Pept_C1"/>
    <property type="match status" value="1"/>
</dbReference>
<protein>
    <submittedName>
        <fullName evidence="4">Cysteine proteinase COT44</fullName>
    </submittedName>
</protein>
<dbReference type="InterPro" id="IPR038765">
    <property type="entry name" value="Papain-like_cys_pep_sf"/>
</dbReference>
<dbReference type="SUPFAM" id="SSF54001">
    <property type="entry name" value="Cysteine proteinases"/>
    <property type="match status" value="1"/>
</dbReference>
<dbReference type="PROSITE" id="PS00639">
    <property type="entry name" value="THIOL_PROTEASE_HIS"/>
    <property type="match status" value="1"/>
</dbReference>
<dbReference type="InterPro" id="IPR013128">
    <property type="entry name" value="Peptidase_C1A"/>
</dbReference>
<name>A0A3L6DIN5_MAIZE</name>
<reference evidence="4" key="1">
    <citation type="journal article" date="2018" name="Nat. Genet.">
        <title>Extensive intraspecific gene order and gene structural variations between Mo17 and other maize genomes.</title>
        <authorList>
            <person name="Sun S."/>
            <person name="Zhou Y."/>
            <person name="Chen J."/>
            <person name="Shi J."/>
            <person name="Zhao H."/>
            <person name="Zhao H."/>
            <person name="Song W."/>
            <person name="Zhang M."/>
            <person name="Cui Y."/>
            <person name="Dong X."/>
            <person name="Liu H."/>
            <person name="Ma X."/>
            <person name="Jiao Y."/>
            <person name="Wang B."/>
            <person name="Wei X."/>
            <person name="Stein J.C."/>
            <person name="Glaubitz J.C."/>
            <person name="Lu F."/>
            <person name="Yu G."/>
            <person name="Liang C."/>
            <person name="Fengler K."/>
            <person name="Li B."/>
            <person name="Rafalski A."/>
            <person name="Schnable P.S."/>
            <person name="Ware D.H."/>
            <person name="Buckler E.S."/>
            <person name="Lai J."/>
        </authorList>
    </citation>
    <scope>NUCLEOTIDE SEQUENCE [LARGE SCALE GENOMIC DNA]</scope>
    <source>
        <tissue evidence="4">Seedling</tissue>
    </source>
</reference>
<proteinExistence type="inferred from homology"/>
<dbReference type="PROSITE" id="PS00640">
    <property type="entry name" value="THIOL_PROTEASE_ASN"/>
    <property type="match status" value="1"/>
</dbReference>
<dbReference type="GO" id="GO:0006508">
    <property type="term" value="P:proteolysis"/>
    <property type="evidence" value="ECO:0007669"/>
    <property type="project" value="InterPro"/>
</dbReference>
<evidence type="ECO:0000256" key="2">
    <source>
        <dbReference type="ARBA" id="ARBA00023157"/>
    </source>
</evidence>
<dbReference type="PANTHER" id="PTHR12411">
    <property type="entry name" value="CYSTEINE PROTEASE FAMILY C1-RELATED"/>
    <property type="match status" value="1"/>
</dbReference>
<organism evidence="4">
    <name type="scientific">Zea mays</name>
    <name type="common">Maize</name>
    <dbReference type="NCBI Taxonomy" id="4577"/>
    <lineage>
        <taxon>Eukaryota</taxon>
        <taxon>Viridiplantae</taxon>
        <taxon>Streptophyta</taxon>
        <taxon>Embryophyta</taxon>
        <taxon>Tracheophyta</taxon>
        <taxon>Spermatophyta</taxon>
        <taxon>Magnoliopsida</taxon>
        <taxon>Liliopsida</taxon>
        <taxon>Poales</taxon>
        <taxon>Poaceae</taxon>
        <taxon>PACMAD clade</taxon>
        <taxon>Panicoideae</taxon>
        <taxon>Andropogonodae</taxon>
        <taxon>Andropogoneae</taxon>
        <taxon>Tripsacinae</taxon>
        <taxon>Zea</taxon>
    </lineage>
</organism>
<feature type="domain" description="Peptidase C1A papain C-terminal" evidence="3">
    <location>
        <begin position="2"/>
        <end position="149"/>
    </location>
</feature>
<sequence length="150" mass="16672">MEWVTRNGGLTTESDYPYVGSQRQCMSGKLGHHAARIRGYQAVQRKNEAELERAVAGRPVAVVIDASRAFQFYKRGVFSGPCNTTTVNHAVTVVGYGSAGSDSGDGRKYWIVKNSWGQRWGENGYVRMARRVRAREGMCAIAIEPYYAVM</sequence>
<dbReference type="InterPro" id="IPR025661">
    <property type="entry name" value="Pept_asp_AS"/>
</dbReference>
<dbReference type="GO" id="GO:0008234">
    <property type="term" value="F:cysteine-type peptidase activity"/>
    <property type="evidence" value="ECO:0007669"/>
    <property type="project" value="InterPro"/>
</dbReference>
<dbReference type="InterPro" id="IPR039417">
    <property type="entry name" value="Peptidase_C1A_papain-like"/>
</dbReference>